<dbReference type="RefSeq" id="WP_344424822.1">
    <property type="nucleotide sequence ID" value="NZ_BAAAQK010000025.1"/>
</dbReference>
<keyword evidence="1" id="KW-0472">Membrane</keyword>
<feature type="transmembrane region" description="Helical" evidence="1">
    <location>
        <begin position="171"/>
        <end position="195"/>
    </location>
</feature>
<accession>A0ABN2NL83</accession>
<feature type="transmembrane region" description="Helical" evidence="1">
    <location>
        <begin position="95"/>
        <end position="116"/>
    </location>
</feature>
<evidence type="ECO:0000256" key="1">
    <source>
        <dbReference type="SAM" id="Phobius"/>
    </source>
</evidence>
<keyword evidence="3" id="KW-1185">Reference proteome</keyword>
<dbReference type="EMBL" id="BAAAQK010000025">
    <property type="protein sequence ID" value="GAA1871679.1"/>
    <property type="molecule type" value="Genomic_DNA"/>
</dbReference>
<reference evidence="2 3" key="1">
    <citation type="journal article" date="2019" name="Int. J. Syst. Evol. Microbiol.">
        <title>The Global Catalogue of Microorganisms (GCM) 10K type strain sequencing project: providing services to taxonomists for standard genome sequencing and annotation.</title>
        <authorList>
            <consortium name="The Broad Institute Genomics Platform"/>
            <consortium name="The Broad Institute Genome Sequencing Center for Infectious Disease"/>
            <person name="Wu L."/>
            <person name="Ma J."/>
        </authorList>
    </citation>
    <scope>NUCLEOTIDE SEQUENCE [LARGE SCALE GENOMIC DNA]</scope>
    <source>
        <strain evidence="2 3">JCM 16009</strain>
    </source>
</reference>
<evidence type="ECO:0000313" key="3">
    <source>
        <dbReference type="Proteomes" id="UP001500449"/>
    </source>
</evidence>
<proteinExistence type="predicted"/>
<sequence length="245" mass="25972">MTCGQPDHQALEAELLRRTETIARLTRERDALRDPVAEAVGLQVALAEYQRRTVMVQSALTRIDQSLALLGAGLAILGSAATALLAGLWTADPGALRIGSAALAAGGWALVSVILARDLRCRLAQTEAEQVQSRLRNLFVSRAPHLERYLSDSIHDDWPTPYAASQHSGGYMVWILLVTVGGCLLGAATGLAVLATGSVPWWVALLVGVAAGSANAAVTRSVLRRALRRRARSSVPLFPNDGPVG</sequence>
<feature type="transmembrane region" description="Helical" evidence="1">
    <location>
        <begin position="201"/>
        <end position="223"/>
    </location>
</feature>
<keyword evidence="1" id="KW-1133">Transmembrane helix</keyword>
<organism evidence="2 3">
    <name type="scientific">Pseudonocardia ailaonensis</name>
    <dbReference type="NCBI Taxonomy" id="367279"/>
    <lineage>
        <taxon>Bacteria</taxon>
        <taxon>Bacillati</taxon>
        <taxon>Actinomycetota</taxon>
        <taxon>Actinomycetes</taxon>
        <taxon>Pseudonocardiales</taxon>
        <taxon>Pseudonocardiaceae</taxon>
        <taxon>Pseudonocardia</taxon>
    </lineage>
</organism>
<comment type="caution">
    <text evidence="2">The sequence shown here is derived from an EMBL/GenBank/DDBJ whole genome shotgun (WGS) entry which is preliminary data.</text>
</comment>
<name>A0ABN2NL83_9PSEU</name>
<keyword evidence="1" id="KW-0812">Transmembrane</keyword>
<evidence type="ECO:0000313" key="2">
    <source>
        <dbReference type="EMBL" id="GAA1871679.1"/>
    </source>
</evidence>
<protein>
    <submittedName>
        <fullName evidence="2">Uncharacterized protein</fullName>
    </submittedName>
</protein>
<feature type="transmembrane region" description="Helical" evidence="1">
    <location>
        <begin position="67"/>
        <end position="89"/>
    </location>
</feature>
<dbReference type="Proteomes" id="UP001500449">
    <property type="component" value="Unassembled WGS sequence"/>
</dbReference>
<gene>
    <name evidence="2" type="ORF">GCM10009836_60650</name>
</gene>